<protein>
    <submittedName>
        <fullName evidence="2">RCG58000</fullName>
    </submittedName>
</protein>
<evidence type="ECO:0000256" key="1">
    <source>
        <dbReference type="SAM" id="MobiDB-lite"/>
    </source>
</evidence>
<name>A6J4W8_RAT</name>
<evidence type="ECO:0000313" key="2">
    <source>
        <dbReference type="EMBL" id="EDL95642.1"/>
    </source>
</evidence>
<reference evidence="3" key="1">
    <citation type="submission" date="2005-09" db="EMBL/GenBank/DDBJ databases">
        <authorList>
            <person name="Mural R.J."/>
            <person name="Li P.W."/>
            <person name="Adams M.D."/>
            <person name="Amanatides P.G."/>
            <person name="Baden-Tillson H."/>
            <person name="Barnstead M."/>
            <person name="Chin S.H."/>
            <person name="Dew I."/>
            <person name="Evans C.A."/>
            <person name="Ferriera S."/>
            <person name="Flanigan M."/>
            <person name="Fosler C."/>
            <person name="Glodek A."/>
            <person name="Gu Z."/>
            <person name="Holt R.A."/>
            <person name="Jennings D."/>
            <person name="Kraft C.L."/>
            <person name="Lu F."/>
            <person name="Nguyen T."/>
            <person name="Nusskern D.R."/>
            <person name="Pfannkoch C.M."/>
            <person name="Sitter C."/>
            <person name="Sutton G.G."/>
            <person name="Venter J.C."/>
            <person name="Wang Z."/>
            <person name="Woodage T."/>
            <person name="Zheng X.H."/>
            <person name="Zhong F."/>
        </authorList>
    </citation>
    <scope>NUCLEOTIDE SEQUENCE [LARGE SCALE GENOMIC DNA]</scope>
    <source>
        <strain>BN</strain>
        <strain evidence="3">Sprague-Dawley</strain>
    </source>
</reference>
<organism evidence="2 3">
    <name type="scientific">Rattus norvegicus</name>
    <name type="common">Rat</name>
    <dbReference type="NCBI Taxonomy" id="10116"/>
    <lineage>
        <taxon>Eukaryota</taxon>
        <taxon>Metazoa</taxon>
        <taxon>Chordata</taxon>
        <taxon>Craniata</taxon>
        <taxon>Vertebrata</taxon>
        <taxon>Euteleostomi</taxon>
        <taxon>Mammalia</taxon>
        <taxon>Eutheria</taxon>
        <taxon>Euarchontoglires</taxon>
        <taxon>Glires</taxon>
        <taxon>Rodentia</taxon>
        <taxon>Myomorpha</taxon>
        <taxon>Muroidea</taxon>
        <taxon>Muridae</taxon>
        <taxon>Murinae</taxon>
        <taxon>Rattus</taxon>
    </lineage>
</organism>
<sequence length="28" mass="3159">MLSAFPDTNSIPSTHMATQNHSVWKKTK</sequence>
<evidence type="ECO:0000313" key="3">
    <source>
        <dbReference type="Proteomes" id="UP000234681"/>
    </source>
</evidence>
<feature type="region of interest" description="Disordered" evidence="1">
    <location>
        <begin position="1"/>
        <end position="28"/>
    </location>
</feature>
<dbReference type="Proteomes" id="UP000234681">
    <property type="component" value="Chromosome 8"/>
</dbReference>
<dbReference type="EMBL" id="CH473975">
    <property type="protein sequence ID" value="EDL95642.1"/>
    <property type="molecule type" value="Genomic_DNA"/>
</dbReference>
<proteinExistence type="predicted"/>
<accession>A6J4W8</accession>
<gene>
    <name evidence="2" type="ORF">rCG_58000</name>
</gene>
<feature type="compositionally biased region" description="Polar residues" evidence="1">
    <location>
        <begin position="1"/>
        <end position="22"/>
    </location>
</feature>
<dbReference type="AlphaFoldDB" id="A6J4W8"/>